<evidence type="ECO:0000313" key="4">
    <source>
        <dbReference type="Proteomes" id="UP001176429"/>
    </source>
</evidence>
<dbReference type="RefSeq" id="WP_305007965.1">
    <property type="nucleotide sequence ID" value="NZ_JAUQSY010000012.1"/>
</dbReference>
<evidence type="ECO:0000313" key="3">
    <source>
        <dbReference type="EMBL" id="MDO7876594.1"/>
    </source>
</evidence>
<sequence length="464" mass="49000">MNTSLRLLPVAALLAVPFVSRAQNELSNFSATGRGGVINTFATDYQVIGINPANLGRKTNHKGALTIGETGIGVASQSLNKTLFKKLIYQSEDPITPAGRVELVDALTSENTLNANVDVTTLGFAIALPNGLGGVAVSHRMRSGVHVALNRTAADIIVNGKDADIYENYSVGNAPKVSVALAGTNMQGTITSEFNIAYGIQVLDKEGLKLSAGLGYRYIQGLGIADIRIEDGTFYGYNALSPAFKVNYGDLSTATDFNYKSGSGLSTVGSGHGVDIGLAAEVGKMLRLGVSVVDMGKMTWDGNVLTAYDQDLKETKSNGVDSYNVFEELANQFDRDDNSFTYEPNKERNGALPTKLRTGAGIRISELFEAGVDVTVPLNKVAGNLTSSFVGLGVDYKPVSWLRLSSGVTGGAGYGASLPLGVTFVTSSWEAGISSRDMVGLFSESSPYTSVAFGLLRFKFGSDK</sequence>
<dbReference type="InterPro" id="IPR043781">
    <property type="entry name" value="DUF5723"/>
</dbReference>
<dbReference type="Proteomes" id="UP001176429">
    <property type="component" value="Unassembled WGS sequence"/>
</dbReference>
<name>A0ABT9BFX2_9BACT</name>
<proteinExistence type="predicted"/>
<organism evidence="3 4">
    <name type="scientific">Hymenobacter aranciens</name>
    <dbReference type="NCBI Taxonomy" id="3063996"/>
    <lineage>
        <taxon>Bacteria</taxon>
        <taxon>Pseudomonadati</taxon>
        <taxon>Bacteroidota</taxon>
        <taxon>Cytophagia</taxon>
        <taxon>Cytophagales</taxon>
        <taxon>Hymenobacteraceae</taxon>
        <taxon>Hymenobacter</taxon>
    </lineage>
</organism>
<evidence type="ECO:0000259" key="2">
    <source>
        <dbReference type="Pfam" id="PF18990"/>
    </source>
</evidence>
<keyword evidence="1" id="KW-0732">Signal</keyword>
<evidence type="ECO:0000256" key="1">
    <source>
        <dbReference type="SAM" id="SignalP"/>
    </source>
</evidence>
<gene>
    <name evidence="3" type="ORF">Q5H93_17750</name>
</gene>
<keyword evidence="4" id="KW-1185">Reference proteome</keyword>
<feature type="signal peptide" evidence="1">
    <location>
        <begin position="1"/>
        <end position="22"/>
    </location>
</feature>
<accession>A0ABT9BFX2</accession>
<comment type="caution">
    <text evidence="3">The sequence shown here is derived from an EMBL/GenBank/DDBJ whole genome shotgun (WGS) entry which is preliminary data.</text>
</comment>
<reference evidence="3" key="1">
    <citation type="submission" date="2023-07" db="EMBL/GenBank/DDBJ databases">
        <authorList>
            <person name="Kim M.K."/>
        </authorList>
    </citation>
    <scope>NUCLEOTIDE SEQUENCE</scope>
    <source>
        <strain evidence="3">ASUV-10-1</strain>
    </source>
</reference>
<feature type="domain" description="DUF5723" evidence="2">
    <location>
        <begin position="67"/>
        <end position="422"/>
    </location>
</feature>
<feature type="chain" id="PRO_5046313553" evidence="1">
    <location>
        <begin position="23"/>
        <end position="464"/>
    </location>
</feature>
<protein>
    <submittedName>
        <fullName evidence="3">DUF5723 family protein</fullName>
    </submittedName>
</protein>
<dbReference type="Pfam" id="PF18990">
    <property type="entry name" value="DUF5723"/>
    <property type="match status" value="1"/>
</dbReference>
<dbReference type="EMBL" id="JAUQSY010000012">
    <property type="protein sequence ID" value="MDO7876594.1"/>
    <property type="molecule type" value="Genomic_DNA"/>
</dbReference>